<feature type="compositionally biased region" description="Basic and acidic residues" evidence="1">
    <location>
        <begin position="202"/>
        <end position="212"/>
    </location>
</feature>
<feature type="region of interest" description="Disordered" evidence="1">
    <location>
        <begin position="199"/>
        <end position="348"/>
    </location>
</feature>
<feature type="compositionally biased region" description="Low complexity" evidence="1">
    <location>
        <begin position="325"/>
        <end position="348"/>
    </location>
</feature>
<dbReference type="EMBL" id="BTGD01000025">
    <property type="protein sequence ID" value="GMM58580.1"/>
    <property type="molecule type" value="Genomic_DNA"/>
</dbReference>
<dbReference type="Proteomes" id="UP001377567">
    <property type="component" value="Unassembled WGS sequence"/>
</dbReference>
<dbReference type="Pfam" id="PF02201">
    <property type="entry name" value="SWIB"/>
    <property type="match status" value="1"/>
</dbReference>
<feature type="domain" description="DM2" evidence="2">
    <location>
        <begin position="118"/>
        <end position="194"/>
    </location>
</feature>
<accession>A0AAV5S4G9</accession>
<reference evidence="3 4" key="1">
    <citation type="journal article" date="2023" name="Elife">
        <title>Identification of key yeast species and microbe-microbe interactions impacting larval growth of Drosophila in the wild.</title>
        <authorList>
            <person name="Mure A."/>
            <person name="Sugiura Y."/>
            <person name="Maeda R."/>
            <person name="Honda K."/>
            <person name="Sakurai N."/>
            <person name="Takahashi Y."/>
            <person name="Watada M."/>
            <person name="Katoh T."/>
            <person name="Gotoh A."/>
            <person name="Gotoh Y."/>
            <person name="Taniguchi I."/>
            <person name="Nakamura K."/>
            <person name="Hayashi T."/>
            <person name="Katayama T."/>
            <person name="Uemura T."/>
            <person name="Hattori Y."/>
        </authorList>
    </citation>
    <scope>NUCLEOTIDE SEQUENCE [LARGE SCALE GENOMIC DNA]</scope>
    <source>
        <strain evidence="3 4">KH-74</strain>
    </source>
</reference>
<evidence type="ECO:0000259" key="2">
    <source>
        <dbReference type="PROSITE" id="PS51925"/>
    </source>
</evidence>
<dbReference type="SMART" id="SM00151">
    <property type="entry name" value="SWIB"/>
    <property type="match status" value="1"/>
</dbReference>
<dbReference type="AlphaFoldDB" id="A0AAV5S4G9"/>
<feature type="compositionally biased region" description="Polar residues" evidence="1">
    <location>
        <begin position="252"/>
        <end position="293"/>
    </location>
</feature>
<name>A0AAV5S4G9_MAUHU</name>
<proteinExistence type="predicted"/>
<organism evidence="3 4">
    <name type="scientific">Maudiozyma humilis</name>
    <name type="common">Sour dough yeast</name>
    <name type="synonym">Kazachstania humilis</name>
    <dbReference type="NCBI Taxonomy" id="51915"/>
    <lineage>
        <taxon>Eukaryota</taxon>
        <taxon>Fungi</taxon>
        <taxon>Dikarya</taxon>
        <taxon>Ascomycota</taxon>
        <taxon>Saccharomycotina</taxon>
        <taxon>Saccharomycetes</taxon>
        <taxon>Saccharomycetales</taxon>
        <taxon>Saccharomycetaceae</taxon>
        <taxon>Maudiozyma</taxon>
    </lineage>
</organism>
<sequence length="348" mass="38696">MAKKIDSEEELAFLVPYLKALVPQYDNNAANVPRIRTALREVFLINLTRFKHKVVSDFIKRHLDEYGASNVDSPREEVNAKQKAVLKTFKRWDRQLEKPPLSEGQAPKKPKRSPINAMTTTPVGLSVQLQSFLGIQQATRTEIVKLIWVYIREHNLQNPKDGREIICDDKMRIIFGDNVTMFDMNKKLLPHIIKLPSQTSGEAKDVSKDDKSYVSQTTDNVTDSDHSSVLKNGSNVTSLEEDSNSESDDASQTDVSTDSESMDGESSINDSPPQSDDVKNNISGTSASESGSPNKREHVDNENNQDSLIDNSLRGSPGVADRSDSSVGNQSNSSESESEYFSTNDLIE</sequence>
<dbReference type="SUPFAM" id="SSF47592">
    <property type="entry name" value="SWIB/MDM2 domain"/>
    <property type="match status" value="1"/>
</dbReference>
<dbReference type="PROSITE" id="PS51925">
    <property type="entry name" value="SWIB_MDM2"/>
    <property type="match status" value="1"/>
</dbReference>
<evidence type="ECO:0000313" key="4">
    <source>
        <dbReference type="Proteomes" id="UP001377567"/>
    </source>
</evidence>
<dbReference type="InterPro" id="IPR003121">
    <property type="entry name" value="SWIB_MDM2_domain"/>
</dbReference>
<feature type="compositionally biased region" description="Acidic residues" evidence="1">
    <location>
        <begin position="239"/>
        <end position="251"/>
    </location>
</feature>
<dbReference type="CDD" id="cd10567">
    <property type="entry name" value="SWIB-MDM2_like"/>
    <property type="match status" value="1"/>
</dbReference>
<dbReference type="Gene3D" id="1.10.245.10">
    <property type="entry name" value="SWIB/MDM2 domain"/>
    <property type="match status" value="1"/>
</dbReference>
<evidence type="ECO:0000256" key="1">
    <source>
        <dbReference type="SAM" id="MobiDB-lite"/>
    </source>
</evidence>
<dbReference type="PANTHER" id="PTHR13844">
    <property type="entry name" value="SWI/SNF-RELATED MATRIX-ASSOCIATED ACTIN-DEPENDENT REGULATOR OF CHROMATIN SUBFAMILY D"/>
    <property type="match status" value="1"/>
</dbReference>
<protein>
    <recommendedName>
        <fullName evidence="2">DM2 domain-containing protein</fullName>
    </recommendedName>
</protein>
<dbReference type="InterPro" id="IPR036885">
    <property type="entry name" value="SWIB_MDM2_dom_sf"/>
</dbReference>
<dbReference type="InterPro" id="IPR019835">
    <property type="entry name" value="SWIB_domain"/>
</dbReference>
<evidence type="ECO:0000313" key="3">
    <source>
        <dbReference type="EMBL" id="GMM58580.1"/>
    </source>
</evidence>
<comment type="caution">
    <text evidence="3">The sequence shown here is derived from an EMBL/GenBank/DDBJ whole genome shotgun (WGS) entry which is preliminary data.</text>
</comment>
<feature type="compositionally biased region" description="Polar residues" evidence="1">
    <location>
        <begin position="213"/>
        <end position="222"/>
    </location>
</feature>
<feature type="compositionally biased region" description="Polar residues" evidence="1">
    <location>
        <begin position="302"/>
        <end position="314"/>
    </location>
</feature>
<gene>
    <name evidence="3" type="ORF">DAKH74_051970</name>
</gene>
<keyword evidence="4" id="KW-1185">Reference proteome</keyword>